<feature type="compositionally biased region" description="Basic and acidic residues" evidence="1">
    <location>
        <begin position="594"/>
        <end position="603"/>
    </location>
</feature>
<feature type="compositionally biased region" description="Pro residues" evidence="1">
    <location>
        <begin position="967"/>
        <end position="1010"/>
    </location>
</feature>
<gene>
    <name evidence="3" type="ORF">BN946_scf184884.g44</name>
</gene>
<feature type="compositionally biased region" description="Basic and acidic residues" evidence="1">
    <location>
        <begin position="364"/>
        <end position="381"/>
    </location>
</feature>
<comment type="caution">
    <text evidence="3">The sequence shown here is derived from an EMBL/GenBank/DDBJ whole genome shotgun (WGS) entry which is preliminary data.</text>
</comment>
<feature type="region of interest" description="Disordered" evidence="1">
    <location>
        <begin position="96"/>
        <end position="1214"/>
    </location>
</feature>
<protein>
    <recommendedName>
        <fullName evidence="2">BBC1/AIM3 cysteine proteinase-fold domain-containing protein</fullName>
    </recommendedName>
</protein>
<feature type="region of interest" description="Disordered" evidence="1">
    <location>
        <begin position="1294"/>
        <end position="1363"/>
    </location>
</feature>
<feature type="compositionally biased region" description="Pro residues" evidence="1">
    <location>
        <begin position="922"/>
        <end position="931"/>
    </location>
</feature>
<organism evidence="3 4">
    <name type="scientific">Pycnoporus cinnabarinus</name>
    <name type="common">Cinnabar-red polypore</name>
    <name type="synonym">Trametes cinnabarina</name>
    <dbReference type="NCBI Taxonomy" id="5643"/>
    <lineage>
        <taxon>Eukaryota</taxon>
        <taxon>Fungi</taxon>
        <taxon>Dikarya</taxon>
        <taxon>Basidiomycota</taxon>
        <taxon>Agaricomycotina</taxon>
        <taxon>Agaricomycetes</taxon>
        <taxon>Polyporales</taxon>
        <taxon>Polyporaceae</taxon>
        <taxon>Trametes</taxon>
    </lineage>
</organism>
<name>A0A060S6B2_PYCCI</name>
<dbReference type="Pfam" id="PF25459">
    <property type="entry name" value="AIM3_BBC1_C"/>
    <property type="match status" value="1"/>
</dbReference>
<feature type="region of interest" description="Disordered" evidence="1">
    <location>
        <begin position="19"/>
        <end position="74"/>
    </location>
</feature>
<dbReference type="PANTHER" id="PTHR35711:SF1">
    <property type="entry name" value="ECTODERMAL, ISOFORM F"/>
    <property type="match status" value="1"/>
</dbReference>
<feature type="compositionally biased region" description="Basic and acidic residues" evidence="1">
    <location>
        <begin position="775"/>
        <end position="794"/>
    </location>
</feature>
<feature type="compositionally biased region" description="Pro residues" evidence="1">
    <location>
        <begin position="536"/>
        <end position="545"/>
    </location>
</feature>
<reference evidence="3" key="1">
    <citation type="submission" date="2014-01" db="EMBL/GenBank/DDBJ databases">
        <title>The genome of the white-rot fungus Pycnoporus cinnabarinus: a basidiomycete model with a versatile arsenal for lignocellulosic biomass breakdown.</title>
        <authorList>
            <person name="Levasseur A."/>
            <person name="Lomascolo A."/>
            <person name="Ruiz-Duenas F.J."/>
            <person name="Uzan E."/>
            <person name="Piumi F."/>
            <person name="Kues U."/>
            <person name="Ram A.F.J."/>
            <person name="Murat C."/>
            <person name="Haon M."/>
            <person name="Benoit I."/>
            <person name="Arfi Y."/>
            <person name="Chevret D."/>
            <person name="Drula E."/>
            <person name="Kwon M.J."/>
            <person name="Gouret P."/>
            <person name="Lesage-Meessen L."/>
            <person name="Lombard V."/>
            <person name="Mariette J."/>
            <person name="Noirot C."/>
            <person name="Park J."/>
            <person name="Patyshakuliyeva A."/>
            <person name="Wieneger R.A.B."/>
            <person name="Wosten H.A.B."/>
            <person name="Martin F."/>
            <person name="Coutinho P.M."/>
            <person name="de Vries R."/>
            <person name="Martinez A.T."/>
            <person name="Klopp C."/>
            <person name="Pontarotti P."/>
            <person name="Henrissat B."/>
            <person name="Record E."/>
        </authorList>
    </citation>
    <scope>NUCLEOTIDE SEQUENCE [LARGE SCALE GENOMIC DNA]</scope>
    <source>
        <strain evidence="3">BRFM137</strain>
    </source>
</reference>
<feature type="compositionally biased region" description="Pro residues" evidence="1">
    <location>
        <begin position="27"/>
        <end position="36"/>
    </location>
</feature>
<feature type="compositionally biased region" description="Low complexity" evidence="1">
    <location>
        <begin position="185"/>
        <end position="196"/>
    </location>
</feature>
<feature type="compositionally biased region" description="Acidic residues" evidence="1">
    <location>
        <begin position="584"/>
        <end position="593"/>
    </location>
</feature>
<feature type="compositionally biased region" description="Basic and acidic residues" evidence="1">
    <location>
        <begin position="1043"/>
        <end position="1055"/>
    </location>
</feature>
<evidence type="ECO:0000313" key="4">
    <source>
        <dbReference type="Proteomes" id="UP000029665"/>
    </source>
</evidence>
<feature type="compositionally biased region" description="Pro residues" evidence="1">
    <location>
        <begin position="853"/>
        <end position="874"/>
    </location>
</feature>
<feature type="compositionally biased region" description="Pro residues" evidence="1">
    <location>
        <begin position="716"/>
        <end position="748"/>
    </location>
</feature>
<feature type="compositionally biased region" description="Low complexity" evidence="1">
    <location>
        <begin position="345"/>
        <end position="363"/>
    </location>
</feature>
<feature type="compositionally biased region" description="Polar residues" evidence="1">
    <location>
        <begin position="555"/>
        <end position="566"/>
    </location>
</feature>
<feature type="compositionally biased region" description="Acidic residues" evidence="1">
    <location>
        <begin position="480"/>
        <end position="490"/>
    </location>
</feature>
<feature type="compositionally biased region" description="Pro residues" evidence="1">
    <location>
        <begin position="1161"/>
        <end position="1180"/>
    </location>
</feature>
<feature type="compositionally biased region" description="Acidic residues" evidence="1">
    <location>
        <begin position="935"/>
        <end position="952"/>
    </location>
</feature>
<feature type="compositionally biased region" description="Basic and acidic residues" evidence="1">
    <location>
        <begin position="878"/>
        <end position="897"/>
    </location>
</feature>
<evidence type="ECO:0000313" key="3">
    <source>
        <dbReference type="EMBL" id="CDO69885.1"/>
    </source>
</evidence>
<feature type="compositionally biased region" description="Basic and acidic residues" evidence="1">
    <location>
        <begin position="154"/>
        <end position="163"/>
    </location>
</feature>
<feature type="compositionally biased region" description="Basic and acidic residues" evidence="1">
    <location>
        <begin position="208"/>
        <end position="230"/>
    </location>
</feature>
<feature type="compositionally biased region" description="Polar residues" evidence="1">
    <location>
        <begin position="1329"/>
        <end position="1352"/>
    </location>
</feature>
<keyword evidence="4" id="KW-1185">Reference proteome</keyword>
<accession>A0A060S6B2</accession>
<feature type="compositionally biased region" description="Basic and acidic residues" evidence="1">
    <location>
        <begin position="1079"/>
        <end position="1091"/>
    </location>
</feature>
<dbReference type="STRING" id="5643.A0A060S6B2"/>
<proteinExistence type="predicted"/>
<feature type="domain" description="BBC1/AIM3 cysteine proteinase-fold" evidence="2">
    <location>
        <begin position="1365"/>
        <end position="1534"/>
    </location>
</feature>
<dbReference type="OMA" id="QWELPSI"/>
<dbReference type="EMBL" id="CCBP010000057">
    <property type="protein sequence ID" value="CDO69885.1"/>
    <property type="molecule type" value="Genomic_DNA"/>
</dbReference>
<dbReference type="Proteomes" id="UP000029665">
    <property type="component" value="Unassembled WGS sequence"/>
</dbReference>
<feature type="compositionally biased region" description="Acidic residues" evidence="1">
    <location>
        <begin position="164"/>
        <end position="179"/>
    </location>
</feature>
<evidence type="ECO:0000259" key="2">
    <source>
        <dbReference type="Pfam" id="PF25459"/>
    </source>
</evidence>
<sequence length="1535" mass="165394">MSDPPPKKVSSLRDRIAAFENKGSAPAPAPPPAPRPKPGHINWKPKPVSPPTSPKATPDEAPESRKTAGMSAADAKEAIGKLSLKERMAALQGSAAFAAPVAPPPRPSGDKPKWKPPPVVQKVEPIGGDDDEPGSGKPATEDKPTEGDAAAEGKAPEEGGDKEGEQEEKEDGEPDPEEEERQRRAALAAKMARLGGARIGMAPPIFGRKPDIPPKKLSKPEEQPKTEKPAEQPSAPEVTEAPAVIEPKDDDTPASTDEGAARTSAEYFPPQRKDSAASSTLSPGSAATSPPVRSPAMPVPQVPKRAAPPRKRPTKSPSPAPQPVIDQQLQESPASLPPATSGEQAPIEAESAPNASEAEASGPRGDREPELTEGQVEKLEEQIDTPGPAKEAVDEQAEMVVDSAAVSEPAVEQHAAEPLEPAPEKHIEEKDEKGPVEEKHEEEPVEDRHDEEPEAVITGEVEELKHKEHEAAPEAPAEAATEELAEEEDEAARRKRIAERIAKSGGFNPFGGGMPPPPPVRRESTDSVRSVRSPLTSPPPHPPIPVRRDSHQDSTKSPTLHATSPREQVPERKASVGSVRSEVAEEAPMEENPQDDRDDHAAATEDDADTGDEDADTRVPASANQGAAHEEALSEVAEDEEAETRAEHEDVHTHVDELVHEAAKGDNAESDDHQITTHEKQEDVADEPQVAHHPREVARSPTLPPTDDGARAPVEQPAPPPVVSPPPPPKRLSLPPPPRVAPPPPVPAPEDDVDKEAERVESPQPGEEEETYAMHAREVGPEHEAEELSPHEDAETLEDEEQQDAMFERHATETPEGGHALSPPPPTRHIPIPARFISDDEDEGEQEGDFDAPPLPPQPPHRPSLNVPPPPTRAPPQSEDKDITQVYDEPAREREEAGSPPPPLPPPRHARLTSPSVAGVPPSRPIPPPLRQPSEEEDEHEVLNESDVDPIDPEFYSPQRSAGSVSSPPPPPSARIASPPPSNVPQPHPRQVVSPPPPPPQRVISPPPVAAPERVTAPVEPVDASPAPAPERQSDKEEEEDAEAARRRTIAERMAKLGGIRFGAPPQMPAIRRPPPPPEPEHEEGGEHAEGEGQAETEAAAPEEEEAAPEEEEDEFARKQRIAARIAGMGGMRFGMLPGVAPPVPRPPVRRQTEGEEPARSPSPPKRSAPVAAPPPPPPAQHEEERGDEEDYHHVSDSEGAAHEESELEEARRQSLKRALNPLLLLLHHHLYPGPAPPRHPHSLILPLLRQPLHRLRTRLKATSSSSIRTRTRMNPRHRHLLVRPDHLRVMCHPPPSHPAPVAQEAPEGRGEQPGLPHVDFGSEADLSLSGQWSEDSTNYPSASASKSSALMPQQQQTPKAPAAHPFVEQQMTPEELMAHWGRVGVQVHEVAAAMYERSKKTVVGDGSYLGFVTAVLGQVPNAAQPAHPFESFGYLVYSQVSAAVQRRVSDIMPGDVLVVEEAKFKGHKGLQSYHQTVGVGQPLIAVIGDFEPKKSKVKVFQANQHVGQQSVESASYRLEDLKSGTVKIFRVLEA</sequence>
<dbReference type="PANTHER" id="PTHR35711">
    <property type="entry name" value="EXPRESSED PROTEIN"/>
    <property type="match status" value="1"/>
</dbReference>
<feature type="compositionally biased region" description="Basic and acidic residues" evidence="1">
    <location>
        <begin position="462"/>
        <end position="472"/>
    </location>
</feature>
<feature type="compositionally biased region" description="Acidic residues" evidence="1">
    <location>
        <begin position="839"/>
        <end position="850"/>
    </location>
</feature>
<feature type="compositionally biased region" description="Low complexity" evidence="1">
    <location>
        <begin position="1353"/>
        <end position="1363"/>
    </location>
</feature>
<feature type="compositionally biased region" description="Basic and acidic residues" evidence="1">
    <location>
        <begin position="414"/>
        <end position="451"/>
    </location>
</feature>
<feature type="compositionally biased region" description="Acidic residues" evidence="1">
    <location>
        <begin position="1101"/>
        <end position="1115"/>
    </location>
</feature>
<feature type="compositionally biased region" description="Basic and acidic residues" evidence="1">
    <location>
        <begin position="1181"/>
        <end position="1213"/>
    </location>
</feature>
<feature type="compositionally biased region" description="Acidic residues" evidence="1">
    <location>
        <begin position="604"/>
        <end position="615"/>
    </location>
</feature>
<dbReference type="HOGENOM" id="CLU_244691_0_0_1"/>
<feature type="compositionally biased region" description="Polar residues" evidence="1">
    <location>
        <begin position="276"/>
        <end position="288"/>
    </location>
</feature>
<feature type="compositionally biased region" description="Basic and acidic residues" evidence="1">
    <location>
        <begin position="643"/>
        <end position="698"/>
    </location>
</feature>
<dbReference type="OrthoDB" id="207120at2759"/>
<feature type="compositionally biased region" description="Pro residues" evidence="1">
    <location>
        <begin position="1066"/>
        <end position="1078"/>
    </location>
</feature>
<dbReference type="InterPro" id="IPR057402">
    <property type="entry name" value="AIM3_BBC1_C"/>
</dbReference>
<evidence type="ECO:0000256" key="1">
    <source>
        <dbReference type="SAM" id="MobiDB-lite"/>
    </source>
</evidence>